<dbReference type="Proteomes" id="UP000242715">
    <property type="component" value="Unassembled WGS sequence"/>
</dbReference>
<dbReference type="PANTHER" id="PTHR15678:SF6">
    <property type="entry name" value="BRIDGE-LIKE LIPID TRANSFER PROTEIN FAMILY MEMBER 2"/>
    <property type="match status" value="1"/>
</dbReference>
<keyword evidence="3" id="KW-1185">Reference proteome</keyword>
<proteinExistence type="predicted"/>
<reference evidence="3" key="1">
    <citation type="journal article" date="2017" name="Front. Plant Sci.">
        <title>Climate Clever Clovers: New Paradigm to Reduce the Environmental Footprint of Ruminants by Breeding Low Methanogenic Forages Utilizing Haplotype Variation.</title>
        <authorList>
            <person name="Kaur P."/>
            <person name="Appels R."/>
            <person name="Bayer P.E."/>
            <person name="Keeble-Gagnere G."/>
            <person name="Wang J."/>
            <person name="Hirakawa H."/>
            <person name="Shirasawa K."/>
            <person name="Vercoe P."/>
            <person name="Stefanova K."/>
            <person name="Durmic Z."/>
            <person name="Nichols P."/>
            <person name="Revell C."/>
            <person name="Isobe S.N."/>
            <person name="Edwards D."/>
            <person name="Erskine W."/>
        </authorList>
    </citation>
    <scope>NUCLEOTIDE SEQUENCE [LARGE SCALE GENOMIC DNA]</scope>
    <source>
        <strain evidence="3">cv. Daliak</strain>
    </source>
</reference>
<evidence type="ECO:0000256" key="1">
    <source>
        <dbReference type="SAM" id="MobiDB-lite"/>
    </source>
</evidence>
<dbReference type="AlphaFoldDB" id="A0A2Z6N8B8"/>
<name>A0A2Z6N8B8_TRISU</name>
<gene>
    <name evidence="2" type="ORF">TSUD_316870</name>
</gene>
<dbReference type="Pfam" id="PF10344">
    <property type="entry name" value="Hobbit"/>
    <property type="match status" value="1"/>
</dbReference>
<dbReference type="PANTHER" id="PTHR15678">
    <property type="entry name" value="ANTIGEN MLAA-22-RELATED"/>
    <property type="match status" value="1"/>
</dbReference>
<sequence length="410" mass="45091">MATSPVDFLFGFLLLSIALWLLFIFASRLMAWILSWILGASVGFRVGGWKCLRDVVVKFKKGAIESVSVGEIKLSLRQSLVKLGVGFISRDPKLQVLICDLEVVMRPSNKSPGKKKSRKSRASGRGKWMIVGNIARYLSVCVTDLVLKTPKSTVEIKELNVDISKDGGSKSSLLVRLQLLPILVHIGEPRVNCEQLSNLSGGGCSSTCQASIAAIEKSSAPFFCEKFSVSCEFGHDREVGIVIKNLDISSGEVTLNLNNELLLKSKSSSESSSNSDSVIRSQADSVSSKKPSKKQQMLAAFSKYSSMFPEKVNFNLPKLDVNFVHREHGLSIENNITGIQLKSTKSRSTEDVGESTRLDFQLEFSEIHLLRGAGSSILEILKLDLVSFVYIPVQGTPIYTQSLYELFNIN</sequence>
<accession>A0A2Z6N8B8</accession>
<feature type="compositionally biased region" description="Low complexity" evidence="1">
    <location>
        <begin position="266"/>
        <end position="275"/>
    </location>
</feature>
<feature type="region of interest" description="Disordered" evidence="1">
    <location>
        <begin position="266"/>
        <end position="291"/>
    </location>
</feature>
<dbReference type="EMBL" id="DF973494">
    <property type="protein sequence ID" value="GAU32480.1"/>
    <property type="molecule type" value="Genomic_DNA"/>
</dbReference>
<evidence type="ECO:0000313" key="2">
    <source>
        <dbReference type="EMBL" id="GAU32480.1"/>
    </source>
</evidence>
<evidence type="ECO:0000313" key="3">
    <source>
        <dbReference type="Proteomes" id="UP000242715"/>
    </source>
</evidence>
<organism evidence="2 3">
    <name type="scientific">Trifolium subterraneum</name>
    <name type="common">Subterranean clover</name>
    <dbReference type="NCBI Taxonomy" id="3900"/>
    <lineage>
        <taxon>Eukaryota</taxon>
        <taxon>Viridiplantae</taxon>
        <taxon>Streptophyta</taxon>
        <taxon>Embryophyta</taxon>
        <taxon>Tracheophyta</taxon>
        <taxon>Spermatophyta</taxon>
        <taxon>Magnoliopsida</taxon>
        <taxon>eudicotyledons</taxon>
        <taxon>Gunneridae</taxon>
        <taxon>Pentapetalae</taxon>
        <taxon>rosids</taxon>
        <taxon>fabids</taxon>
        <taxon>Fabales</taxon>
        <taxon>Fabaceae</taxon>
        <taxon>Papilionoideae</taxon>
        <taxon>50 kb inversion clade</taxon>
        <taxon>NPAAA clade</taxon>
        <taxon>Hologalegina</taxon>
        <taxon>IRL clade</taxon>
        <taxon>Trifolieae</taxon>
        <taxon>Trifolium</taxon>
    </lineage>
</organism>
<protein>
    <submittedName>
        <fullName evidence="2">Uncharacterized protein</fullName>
    </submittedName>
</protein>
<dbReference type="OrthoDB" id="1435522at2759"/>
<dbReference type="InterPro" id="IPR045167">
    <property type="entry name" value="Hobbit"/>
</dbReference>